<evidence type="ECO:0000256" key="1">
    <source>
        <dbReference type="ARBA" id="ARBA00004429"/>
    </source>
</evidence>
<feature type="transmembrane region" description="Helical" evidence="8">
    <location>
        <begin position="333"/>
        <end position="352"/>
    </location>
</feature>
<comment type="subcellular location">
    <subcellularLocation>
        <location evidence="1">Cell inner membrane</location>
        <topology evidence="1">Multi-pass membrane protein</topology>
    </subcellularLocation>
</comment>
<dbReference type="Pfam" id="PF00873">
    <property type="entry name" value="ACR_tran"/>
    <property type="match status" value="1"/>
</dbReference>
<dbReference type="GO" id="GO:0042910">
    <property type="term" value="F:xenobiotic transmembrane transporter activity"/>
    <property type="evidence" value="ECO:0007669"/>
    <property type="project" value="TreeGrafter"/>
</dbReference>
<feature type="transmembrane region" description="Helical" evidence="8">
    <location>
        <begin position="385"/>
        <end position="409"/>
    </location>
</feature>
<feature type="transmembrane region" description="Helical" evidence="8">
    <location>
        <begin position="359"/>
        <end position="379"/>
    </location>
</feature>
<evidence type="ECO:0000256" key="7">
    <source>
        <dbReference type="ARBA" id="ARBA00023136"/>
    </source>
</evidence>
<evidence type="ECO:0000313" key="9">
    <source>
        <dbReference type="EMBL" id="SHG03576.1"/>
    </source>
</evidence>
<dbReference type="PANTHER" id="PTHR32063:SF28">
    <property type="entry name" value="BLR2861 PROTEIN"/>
    <property type="match status" value="1"/>
</dbReference>
<feature type="transmembrane region" description="Helical" evidence="8">
    <location>
        <begin position="430"/>
        <end position="450"/>
    </location>
</feature>
<keyword evidence="6 8" id="KW-1133">Transmembrane helix</keyword>
<feature type="transmembrane region" description="Helical" evidence="8">
    <location>
        <begin position="874"/>
        <end position="896"/>
    </location>
</feature>
<organism evidence="9 10">
    <name type="scientific">Vibrio gazogenes DSM 21264 = NBRC 103151</name>
    <dbReference type="NCBI Taxonomy" id="1123492"/>
    <lineage>
        <taxon>Bacteria</taxon>
        <taxon>Pseudomonadati</taxon>
        <taxon>Pseudomonadota</taxon>
        <taxon>Gammaproteobacteria</taxon>
        <taxon>Vibrionales</taxon>
        <taxon>Vibrionaceae</taxon>
        <taxon>Vibrio</taxon>
    </lineage>
</organism>
<reference evidence="10" key="1">
    <citation type="submission" date="2016-11" db="EMBL/GenBank/DDBJ databases">
        <authorList>
            <person name="Varghese N."/>
            <person name="Submissions S."/>
        </authorList>
    </citation>
    <scope>NUCLEOTIDE SEQUENCE [LARGE SCALE GENOMIC DNA]</scope>
    <source>
        <strain evidence="10">DSM 21264</strain>
    </source>
</reference>
<dbReference type="Gene3D" id="3.30.2090.10">
    <property type="entry name" value="Multidrug efflux transporter AcrB TolC docking domain, DN and DC subdomains"/>
    <property type="match status" value="2"/>
</dbReference>
<name>A0A1M5GIT0_VIBGA</name>
<dbReference type="PRINTS" id="PR00702">
    <property type="entry name" value="ACRIFLAVINRP"/>
</dbReference>
<dbReference type="NCBIfam" id="NF033617">
    <property type="entry name" value="RND_permease_2"/>
    <property type="match status" value="1"/>
</dbReference>
<dbReference type="EMBL" id="FQUH01000025">
    <property type="protein sequence ID" value="SHG03576.1"/>
    <property type="molecule type" value="Genomic_DNA"/>
</dbReference>
<keyword evidence="10" id="KW-1185">Reference proteome</keyword>
<gene>
    <name evidence="9" type="ORF">SAMN02745781_03804</name>
</gene>
<dbReference type="Gene3D" id="3.30.70.1430">
    <property type="entry name" value="Multidrug efflux transporter AcrB pore domain"/>
    <property type="match status" value="2"/>
</dbReference>
<dbReference type="AlphaFoldDB" id="A0A1M5GIT0"/>
<evidence type="ECO:0000256" key="4">
    <source>
        <dbReference type="ARBA" id="ARBA00022519"/>
    </source>
</evidence>
<protein>
    <submittedName>
        <fullName evidence="9">Multidrug efflux pump</fullName>
    </submittedName>
</protein>
<dbReference type="SUPFAM" id="SSF82866">
    <property type="entry name" value="Multidrug efflux transporter AcrB transmembrane domain"/>
    <property type="match status" value="2"/>
</dbReference>
<feature type="transmembrane region" description="Helical" evidence="8">
    <location>
        <begin position="949"/>
        <end position="968"/>
    </location>
</feature>
<dbReference type="SUPFAM" id="SSF82714">
    <property type="entry name" value="Multidrug efflux transporter AcrB TolC docking domain, DN and DC subdomains"/>
    <property type="match status" value="2"/>
</dbReference>
<dbReference type="PANTHER" id="PTHR32063">
    <property type="match status" value="1"/>
</dbReference>
<dbReference type="Gene3D" id="3.30.70.1440">
    <property type="entry name" value="Multidrug efflux transporter AcrB pore domain"/>
    <property type="match status" value="1"/>
</dbReference>
<feature type="transmembrane region" description="Helical" evidence="8">
    <location>
        <begin position="521"/>
        <end position="542"/>
    </location>
</feature>
<keyword evidence="2" id="KW-0813">Transport</keyword>
<dbReference type="Gene3D" id="1.20.1640.10">
    <property type="entry name" value="Multidrug efflux transporter AcrB transmembrane domain"/>
    <property type="match status" value="2"/>
</dbReference>
<feature type="transmembrane region" description="Helical" evidence="8">
    <location>
        <begin position="847"/>
        <end position="867"/>
    </location>
</feature>
<dbReference type="FunFam" id="3.30.70.1430:FF:000001">
    <property type="entry name" value="Efflux pump membrane transporter"/>
    <property type="match status" value="1"/>
</dbReference>
<evidence type="ECO:0000256" key="5">
    <source>
        <dbReference type="ARBA" id="ARBA00022692"/>
    </source>
</evidence>
<evidence type="ECO:0000256" key="6">
    <source>
        <dbReference type="ARBA" id="ARBA00022989"/>
    </source>
</evidence>
<dbReference type="InterPro" id="IPR001036">
    <property type="entry name" value="Acrflvin-R"/>
</dbReference>
<proteinExistence type="predicted"/>
<dbReference type="Gene3D" id="3.30.70.1320">
    <property type="entry name" value="Multidrug efflux transporter AcrB pore domain like"/>
    <property type="match status" value="1"/>
</dbReference>
<keyword evidence="3" id="KW-1003">Cell membrane</keyword>
<evidence type="ECO:0000256" key="8">
    <source>
        <dbReference type="SAM" id="Phobius"/>
    </source>
</evidence>
<evidence type="ECO:0000256" key="2">
    <source>
        <dbReference type="ARBA" id="ARBA00022448"/>
    </source>
</evidence>
<evidence type="ECO:0000256" key="3">
    <source>
        <dbReference type="ARBA" id="ARBA00022475"/>
    </source>
</evidence>
<feature type="transmembrane region" description="Helical" evidence="8">
    <location>
        <begin position="462"/>
        <end position="480"/>
    </location>
</feature>
<dbReference type="FunFam" id="1.20.1640.10:FF:000001">
    <property type="entry name" value="Efflux pump membrane transporter"/>
    <property type="match status" value="1"/>
</dbReference>
<feature type="transmembrane region" description="Helical" evidence="8">
    <location>
        <begin position="908"/>
        <end position="928"/>
    </location>
</feature>
<dbReference type="Proteomes" id="UP000184159">
    <property type="component" value="Unassembled WGS sequence"/>
</dbReference>
<sequence>MRFTDIFIKRPVLAISLSLLIALLGLQAVFKLQIREYPEMTNTVITVTTGYYGASSDLIQGFITQPLEQAIAQADNIDYMTSSSSMGGSTITVKMKLNTDPNAALADILAKTNSVRSQLPKEAEDPSVTMSTGSTTAVVYIGFSSDELNSSQINDYLERVVNPQLFSVSGVSKVDLYGGIKYGLRIWLDPNKMAALKLSASQVMSVLSANNYQSATGQSTGEFVLYNGDADTQVSTPTELERLVIKSDEGQIIRLGDIAKVSLAKSHDTYRATANGKEAIVAAINAAPSANPIDIARDVRAIMPRIDKNMPSNIKMTMLYDSTEAINESIDEVIKTIGEAVLIVLVVITLFLGSFRAVMIPIITIPLSLIGVSLVMQAFGFSWNLMTLLAMVLAIGLVVDDAIVVLENVDRHIKLGETPFRAAIIGTREIALPVIAMTLTLAAVYAPIALTQGITGSLFKEFALSLAGSVIVSGIIALTLSPMMCSKMLVAHSSPSGFESKVHSILDRVTNRYEKMLSAVMLHRTVVIAFALIILASLPVLFKFIPTELAPAEDKGVVMFIANGQSNANLDYMQKTMEHVNDILMAQPEVDLNLEFTGVPTSNQSLGFSVMVPWSQREASQAEIQKRLQGLLKEVPSMSVSAFEMPELPGAGSGLPIQLVLKTPNSFENLFTLASDILDKVQHSPLFVYSTLDLNFDSATMKISIDKDKAGAYGVTMQDIGMTLAALMADGYVNRVDLYGRSYEVIPQVERKYRLNPESMNNYYVLAANGDAIPLRSLIKIDVVSEPRALPHFNQLNSATISAVPTPGVTMGSALEWLNHEVDKTLPVGYTRDYMGESRQFITEGSALYTTFALALAIIFLVLAIQFESVRDPIVIMVSVPLAICGALVALAWGGFFGFTSLNIYSQVGLITLIGLITKHGILICEVAKEVQLKFNKDRIEAVMEAAKIRLRPILMTTAAMIAGLIPLMSATGAGAKQRFSIGIVIVAGLAIGTLFTLFVLPVIYSYLAEKHKPLPVFVEDDEEKQSTDETPNHTAS</sequence>
<dbReference type="SUPFAM" id="SSF82693">
    <property type="entry name" value="Multidrug efflux transporter AcrB pore domain, PN1, PN2, PC1 and PC2 subdomains"/>
    <property type="match status" value="3"/>
</dbReference>
<dbReference type="InterPro" id="IPR027463">
    <property type="entry name" value="AcrB_DN_DC_subdom"/>
</dbReference>
<keyword evidence="4" id="KW-0997">Cell inner membrane</keyword>
<keyword evidence="7 8" id="KW-0472">Membrane</keyword>
<accession>A0A1M5GIT0</accession>
<evidence type="ECO:0000313" key="10">
    <source>
        <dbReference type="Proteomes" id="UP000184159"/>
    </source>
</evidence>
<dbReference type="GO" id="GO:0005886">
    <property type="term" value="C:plasma membrane"/>
    <property type="evidence" value="ECO:0007669"/>
    <property type="project" value="UniProtKB-SubCell"/>
</dbReference>
<feature type="transmembrane region" description="Helical" evidence="8">
    <location>
        <begin position="980"/>
        <end position="1005"/>
    </location>
</feature>
<keyword evidence="5 8" id="KW-0812">Transmembrane</keyword>